<organism evidence="2 3">
    <name type="scientific">Lentilactobacillus buchneri DSM 20057</name>
    <dbReference type="NCBI Taxonomy" id="1423728"/>
    <lineage>
        <taxon>Bacteria</taxon>
        <taxon>Bacillati</taxon>
        <taxon>Bacillota</taxon>
        <taxon>Bacilli</taxon>
        <taxon>Lactobacillales</taxon>
        <taxon>Lactobacillaceae</taxon>
        <taxon>Lentilactobacillus</taxon>
    </lineage>
</organism>
<dbReference type="AlphaFoldDB" id="A0A4R5NL19"/>
<gene>
    <name evidence="2" type="ORF">C5L32_002450</name>
</gene>
<proteinExistence type="predicted"/>
<name>A0A4R5NL19_LENBU</name>
<dbReference type="Pfam" id="PF12146">
    <property type="entry name" value="Hydrolase_4"/>
    <property type="match status" value="1"/>
</dbReference>
<dbReference type="InterPro" id="IPR029058">
    <property type="entry name" value="AB_hydrolase_fold"/>
</dbReference>
<dbReference type="InterPro" id="IPR022742">
    <property type="entry name" value="Hydrolase_4"/>
</dbReference>
<dbReference type="InterPro" id="IPR051044">
    <property type="entry name" value="MAG_DAG_Lipase"/>
</dbReference>
<dbReference type="PANTHER" id="PTHR11614">
    <property type="entry name" value="PHOSPHOLIPASE-RELATED"/>
    <property type="match status" value="1"/>
</dbReference>
<feature type="domain" description="Serine aminopeptidase S33" evidence="1">
    <location>
        <begin position="24"/>
        <end position="276"/>
    </location>
</feature>
<evidence type="ECO:0000313" key="3">
    <source>
        <dbReference type="Proteomes" id="UP000295181"/>
    </source>
</evidence>
<evidence type="ECO:0000259" key="1">
    <source>
        <dbReference type="Pfam" id="PF12146"/>
    </source>
</evidence>
<dbReference type="RefSeq" id="WP_056938593.1">
    <property type="nucleotide sequence ID" value="NZ_AZDM01000001.1"/>
</dbReference>
<dbReference type="EMBL" id="PUFP01000066">
    <property type="protein sequence ID" value="TDG75376.1"/>
    <property type="molecule type" value="Genomic_DNA"/>
</dbReference>
<protein>
    <recommendedName>
        <fullName evidence="1">Serine aminopeptidase S33 domain-containing protein</fullName>
    </recommendedName>
</protein>
<dbReference type="Proteomes" id="UP000295181">
    <property type="component" value="Unassembled WGS sequence"/>
</dbReference>
<comment type="caution">
    <text evidence="2">The sequence shown here is derived from an EMBL/GenBank/DDBJ whole genome shotgun (WGS) entry which is preliminary data.</text>
</comment>
<dbReference type="Gene3D" id="3.40.50.1820">
    <property type="entry name" value="alpha/beta hydrolase"/>
    <property type="match status" value="1"/>
</dbReference>
<reference evidence="2 3" key="1">
    <citation type="journal article" date="2019" name="Appl. Microbiol. Biotechnol.">
        <title>Uncovering carbohydrate metabolism through a genotype-phenotype association study of 56 lactic acid bacteria genomes.</title>
        <authorList>
            <person name="Buron-Moles G."/>
            <person name="Chailyan A."/>
            <person name="Dolejs I."/>
            <person name="Forster J."/>
            <person name="Miks M.H."/>
        </authorList>
    </citation>
    <scope>NUCLEOTIDE SEQUENCE [LARGE SCALE GENOMIC DNA]</scope>
    <source>
        <strain evidence="2 3">ATCC 4005</strain>
    </source>
</reference>
<evidence type="ECO:0000313" key="2">
    <source>
        <dbReference type="EMBL" id="TDG75376.1"/>
    </source>
</evidence>
<sequence length="293" mass="33452">MPINYQLPTENQTQLAVAYFPADHPKGIVQLIHGALEHKERYYEFCRFLSDHGYVAVISDNRGHGQSVSDDDPWGMMRSLPQLIHDQLLVTQFIKARYPNLPVSLFGHSFGSILARLYLQHHDQEVNAVALTGTTNYIPVVPLGLFIGWVFLKCHSEDAKWSLLSKISGLTPGDHSWLSYNQANIHRVSTDPLMMDEYPVKSLVTLWQGDYSLKRLQKFDCHNPQLPILSLVGSEDKFSGGQKGLADTVATLHRIGYRNVISLQEPHMKHEVLQETHRKVVFERLLQFFDTHQ</sequence>
<dbReference type="GeneID" id="72462102"/>
<dbReference type="SUPFAM" id="SSF53474">
    <property type="entry name" value="alpha/beta-Hydrolases"/>
    <property type="match status" value="1"/>
</dbReference>
<accession>A0A4R5NL19</accession>